<evidence type="ECO:0000313" key="2">
    <source>
        <dbReference type="Proteomes" id="UP000555838"/>
    </source>
</evidence>
<dbReference type="InterPro" id="IPR004239">
    <property type="entry name" value="DUF228"/>
</dbReference>
<dbReference type="Proteomes" id="UP000555838">
    <property type="component" value="Unassembled WGS sequence"/>
</dbReference>
<comment type="caution">
    <text evidence="1">The sequence shown here is derived from an EMBL/GenBank/DDBJ whole genome shotgun (WGS) entry which is preliminary data.</text>
</comment>
<protein>
    <submittedName>
        <fullName evidence="1">Uncharacterized protein</fullName>
    </submittedName>
</protein>
<proteinExistence type="predicted"/>
<gene>
    <name evidence="1" type="ORF">HNP68_001030</name>
</gene>
<organism evidence="1 2">
    <name type="scientific">Borreliella yangtzensis</name>
    <dbReference type="NCBI Taxonomy" id="683292"/>
    <lineage>
        <taxon>Bacteria</taxon>
        <taxon>Pseudomonadati</taxon>
        <taxon>Spirochaetota</taxon>
        <taxon>Spirochaetia</taxon>
        <taxon>Spirochaetales</taxon>
        <taxon>Borreliaceae</taxon>
        <taxon>Borreliella</taxon>
    </lineage>
</organism>
<evidence type="ECO:0000313" key="1">
    <source>
        <dbReference type="EMBL" id="MBB6043408.1"/>
    </source>
</evidence>
<sequence>MSDIAKIKEEFDKKVTEVKALMKNSQQDSDLLSNSIEFRDKNMQFFDSEGVRTSKIDKLKNHPFLGYPYKCRIKIAIQEDKKDQIHCEPHVKAGSGEHLYGICINIDEFSKASSIYYCPNCQ</sequence>
<keyword evidence="2" id="KW-1185">Reference proteome</keyword>
<dbReference type="Pfam" id="PF02989">
    <property type="entry name" value="DUF228"/>
    <property type="match status" value="1"/>
</dbReference>
<dbReference type="EMBL" id="JACHFG010000007">
    <property type="protein sequence ID" value="MBB6043408.1"/>
    <property type="molecule type" value="Genomic_DNA"/>
</dbReference>
<name>A0ABR6PAV7_9SPIR</name>
<reference evidence="1 2" key="1">
    <citation type="submission" date="2020-08" db="EMBL/GenBank/DDBJ databases">
        <title>Genomic Encyclopedia of Type Strains, Phase IV (KMG-IV): sequencing the most valuable type-strain genomes for metagenomic binning, comparative biology and taxonomic classification.</title>
        <authorList>
            <person name="Goeker M."/>
        </authorList>
    </citation>
    <scope>NUCLEOTIDE SEQUENCE [LARGE SCALE GENOMIC DNA]</scope>
    <source>
        <strain evidence="1 2">DSM 24625</strain>
    </source>
</reference>
<accession>A0ABR6PAV7</accession>